<name>A0A815KYF5_ADIRI</name>
<evidence type="ECO:0000313" key="1">
    <source>
        <dbReference type="EMBL" id="CAF1402556.1"/>
    </source>
</evidence>
<evidence type="ECO:0000313" key="3">
    <source>
        <dbReference type="Proteomes" id="UP000663828"/>
    </source>
</evidence>
<dbReference type="Proteomes" id="UP000663828">
    <property type="component" value="Unassembled WGS sequence"/>
</dbReference>
<dbReference type="SUPFAM" id="SSF53649">
    <property type="entry name" value="Alkaline phosphatase-like"/>
    <property type="match status" value="1"/>
</dbReference>
<dbReference type="Gene3D" id="3.40.720.10">
    <property type="entry name" value="Alkaline Phosphatase, subunit A"/>
    <property type="match status" value="1"/>
</dbReference>
<dbReference type="AlphaFoldDB" id="A0A815KYF5"/>
<evidence type="ECO:0000313" key="2">
    <source>
        <dbReference type="EMBL" id="CAF1537562.1"/>
    </source>
</evidence>
<dbReference type="EMBL" id="CAJNOR010003327">
    <property type="protein sequence ID" value="CAF1402556.1"/>
    <property type="molecule type" value="Genomic_DNA"/>
</dbReference>
<sequence length="109" mass="12246">MTANSVKVQASQLRRALFLSGTDKNIAGLGQMKGTVVINPDIWLGKPGYQGYLNNRVAVLPEIMQDPGYFTTMSGKWYIWCTAERLPTSRDLGAMSCHDRFRLLLKKTH</sequence>
<dbReference type="InterPro" id="IPR017850">
    <property type="entry name" value="Alkaline_phosphatase_core_sf"/>
</dbReference>
<accession>A0A815KYF5</accession>
<proteinExistence type="predicted"/>
<organism evidence="1 3">
    <name type="scientific">Adineta ricciae</name>
    <name type="common">Rotifer</name>
    <dbReference type="NCBI Taxonomy" id="249248"/>
    <lineage>
        <taxon>Eukaryota</taxon>
        <taxon>Metazoa</taxon>
        <taxon>Spiralia</taxon>
        <taxon>Gnathifera</taxon>
        <taxon>Rotifera</taxon>
        <taxon>Eurotatoria</taxon>
        <taxon>Bdelloidea</taxon>
        <taxon>Adinetida</taxon>
        <taxon>Adinetidae</taxon>
        <taxon>Adineta</taxon>
    </lineage>
</organism>
<dbReference type="Proteomes" id="UP000663852">
    <property type="component" value="Unassembled WGS sequence"/>
</dbReference>
<comment type="caution">
    <text evidence="1">The sequence shown here is derived from an EMBL/GenBank/DDBJ whole genome shotgun (WGS) entry which is preliminary data.</text>
</comment>
<dbReference type="OrthoDB" id="103349at2759"/>
<dbReference type="EMBL" id="CAJNOJ010000992">
    <property type="protein sequence ID" value="CAF1537562.1"/>
    <property type="molecule type" value="Genomic_DNA"/>
</dbReference>
<keyword evidence="3" id="KW-1185">Reference proteome</keyword>
<reference evidence="1" key="1">
    <citation type="submission" date="2021-02" db="EMBL/GenBank/DDBJ databases">
        <authorList>
            <person name="Nowell W R."/>
        </authorList>
    </citation>
    <scope>NUCLEOTIDE SEQUENCE</scope>
</reference>
<protein>
    <submittedName>
        <fullName evidence="1">Uncharacterized protein</fullName>
    </submittedName>
</protein>
<gene>
    <name evidence="2" type="ORF">EDS130_LOCUS45066</name>
    <name evidence="1" type="ORF">XAT740_LOCUS34226</name>
</gene>